<evidence type="ECO:0000313" key="3">
    <source>
        <dbReference type="Proteomes" id="UP000053263"/>
    </source>
</evidence>
<dbReference type="OrthoDB" id="2020419at2759"/>
<gene>
    <name evidence="2" type="ORF">PLICRDRAFT_336854</name>
</gene>
<name>A0A0C9SYT8_PLICR</name>
<accession>A0A0C9SYT8</accession>
<proteinExistence type="predicted"/>
<feature type="compositionally biased region" description="Polar residues" evidence="1">
    <location>
        <begin position="70"/>
        <end position="85"/>
    </location>
</feature>
<evidence type="ECO:0000256" key="1">
    <source>
        <dbReference type="SAM" id="MobiDB-lite"/>
    </source>
</evidence>
<dbReference type="EMBL" id="KN832568">
    <property type="protein sequence ID" value="KII85240.1"/>
    <property type="molecule type" value="Genomic_DNA"/>
</dbReference>
<keyword evidence="3" id="KW-1185">Reference proteome</keyword>
<evidence type="ECO:0008006" key="4">
    <source>
        <dbReference type="Google" id="ProtNLM"/>
    </source>
</evidence>
<organism evidence="2 3">
    <name type="scientific">Plicaturopsis crispa FD-325 SS-3</name>
    <dbReference type="NCBI Taxonomy" id="944288"/>
    <lineage>
        <taxon>Eukaryota</taxon>
        <taxon>Fungi</taxon>
        <taxon>Dikarya</taxon>
        <taxon>Basidiomycota</taxon>
        <taxon>Agaricomycotina</taxon>
        <taxon>Agaricomycetes</taxon>
        <taxon>Agaricomycetidae</taxon>
        <taxon>Amylocorticiales</taxon>
        <taxon>Amylocorticiaceae</taxon>
        <taxon>Plicatura</taxon>
        <taxon>Plicaturopsis crispa</taxon>
    </lineage>
</organism>
<dbReference type="GO" id="GO:0006004">
    <property type="term" value="P:fucose metabolic process"/>
    <property type="evidence" value="ECO:0007669"/>
    <property type="project" value="UniProtKB-KW"/>
</dbReference>
<dbReference type="Proteomes" id="UP000053263">
    <property type="component" value="Unassembled WGS sequence"/>
</dbReference>
<protein>
    <recommendedName>
        <fullName evidence="4">Proteophosphoglycan 5</fullName>
    </recommendedName>
</protein>
<evidence type="ECO:0000313" key="2">
    <source>
        <dbReference type="EMBL" id="KII85240.1"/>
    </source>
</evidence>
<dbReference type="Gene3D" id="3.40.50.11350">
    <property type="match status" value="1"/>
</dbReference>
<feature type="region of interest" description="Disordered" evidence="1">
    <location>
        <begin position="70"/>
        <end position="126"/>
    </location>
</feature>
<sequence>MLSHAIQKNLADCEMQRRSRVSWRASFNLNLTCRQFSCNLNRSPQSQVSVNRCKVVYPFLSLVEALGNTSARSGSSRHNPSNEKSGSPRRDSRGMASRMIRSNSRRHAQDTNPELPTSESSSKLKTRRRSSATLCSHKAPLSLALLVCLLLLYVINFRTTAVLESARVPLPIQPANDSETTPHDAVYLHAGKPPLVDRKILEKLADLESADADENTHLSGASNTFGWPPAVTRIPEPTLPRLNAFQSQEYKMSTEDMDYETCGTSPCRYLLPLRVGEQESKARLHLAELAQLAQALGRTLVLPNVGKSRIGACYRWDFGAYYDVDTLAQDVQQLSENQNIMRLDEFKSWTATRLDKATAQVVVIDTKGPASDTLSRNATSVSSGVVNMVVDHEQDAVESKLARCAPGKFPRLDFSAYAPVFVYPPGGDSRVENFGMSLVDSMTTLDNEDTALRGRSDPLSSLDASPLSNTVADVLLVDWDLRHPVFVQPTPPQTPLALAYSPKLLRLAENLAAPLGPYLVVHWRMETIPPDALPHCAAALIDTLVSLLSTGTEVRTVWFASDYPQPITRPRFEADTTQFPVGSGTFKDFTPEHEEAIDALRAAFASGGPLEGARLTGLAEEMARLKRAASSEWFRVDEELLQDPGVLGILDKVVATRAALFVSGAKGCGRASSFTRQIVYTRDDMIGKGVGEPEQGPRNLVELFG</sequence>
<reference evidence="2 3" key="1">
    <citation type="submission" date="2014-06" db="EMBL/GenBank/DDBJ databases">
        <title>Evolutionary Origins and Diversification of the Mycorrhizal Mutualists.</title>
        <authorList>
            <consortium name="DOE Joint Genome Institute"/>
            <consortium name="Mycorrhizal Genomics Consortium"/>
            <person name="Kohler A."/>
            <person name="Kuo A."/>
            <person name="Nagy L.G."/>
            <person name="Floudas D."/>
            <person name="Copeland A."/>
            <person name="Barry K.W."/>
            <person name="Cichocki N."/>
            <person name="Veneault-Fourrey C."/>
            <person name="LaButti K."/>
            <person name="Lindquist E.A."/>
            <person name="Lipzen A."/>
            <person name="Lundell T."/>
            <person name="Morin E."/>
            <person name="Murat C."/>
            <person name="Riley R."/>
            <person name="Ohm R."/>
            <person name="Sun H."/>
            <person name="Tunlid A."/>
            <person name="Henrissat B."/>
            <person name="Grigoriev I.V."/>
            <person name="Hibbett D.S."/>
            <person name="Martin F."/>
        </authorList>
    </citation>
    <scope>NUCLEOTIDE SEQUENCE [LARGE SCALE GENOMIC DNA]</scope>
    <source>
        <strain evidence="2 3">FD-325 SS-3</strain>
    </source>
</reference>
<dbReference type="AlphaFoldDB" id="A0A0C9SYT8"/>
<dbReference type="HOGENOM" id="CLU_024338_0_0_1"/>
<dbReference type="GO" id="GO:0016740">
    <property type="term" value="F:transferase activity"/>
    <property type="evidence" value="ECO:0007669"/>
    <property type="project" value="UniProtKB-KW"/>
</dbReference>